<feature type="signal peptide" evidence="11">
    <location>
        <begin position="1"/>
        <end position="23"/>
    </location>
</feature>
<evidence type="ECO:0000256" key="10">
    <source>
        <dbReference type="ARBA" id="ARBA00030775"/>
    </source>
</evidence>
<dbReference type="KEGG" id="rlc:K227x_51800"/>
<dbReference type="InterPro" id="IPR045584">
    <property type="entry name" value="Pilin-like"/>
</dbReference>
<keyword evidence="3" id="KW-1003">Cell membrane</keyword>
<dbReference type="EMBL" id="CP036525">
    <property type="protein sequence ID" value="QDT06764.1"/>
    <property type="molecule type" value="Genomic_DNA"/>
</dbReference>
<dbReference type="AlphaFoldDB" id="A0A517NI07"/>
<dbReference type="GO" id="GO:0015627">
    <property type="term" value="C:type II protein secretion system complex"/>
    <property type="evidence" value="ECO:0007669"/>
    <property type="project" value="InterPro"/>
</dbReference>
<keyword evidence="14" id="KW-1185">Reference proteome</keyword>
<evidence type="ECO:0000256" key="9">
    <source>
        <dbReference type="ARBA" id="ARBA00025772"/>
    </source>
</evidence>
<feature type="chain" id="PRO_5021798239" description="Type II secretion system protein H" evidence="11">
    <location>
        <begin position="24"/>
        <end position="156"/>
    </location>
</feature>
<evidence type="ECO:0000256" key="2">
    <source>
        <dbReference type="ARBA" id="ARBA00021549"/>
    </source>
</evidence>
<evidence type="ECO:0000259" key="12">
    <source>
        <dbReference type="Pfam" id="PF12019"/>
    </source>
</evidence>
<name>A0A517NI07_9BACT</name>
<keyword evidence="4" id="KW-0488">Methylation</keyword>
<keyword evidence="6" id="KW-0812">Transmembrane</keyword>
<feature type="domain" description="General secretion pathway GspH" evidence="12">
    <location>
        <begin position="37"/>
        <end position="140"/>
    </location>
</feature>
<keyword evidence="5" id="KW-0997">Cell inner membrane</keyword>
<evidence type="ECO:0000256" key="3">
    <source>
        <dbReference type="ARBA" id="ARBA00022475"/>
    </source>
</evidence>
<comment type="similarity">
    <text evidence="9">Belongs to the GSP H family.</text>
</comment>
<evidence type="ECO:0000256" key="6">
    <source>
        <dbReference type="ARBA" id="ARBA00022692"/>
    </source>
</evidence>
<reference evidence="13 14" key="1">
    <citation type="submission" date="2019-02" db="EMBL/GenBank/DDBJ databases">
        <title>Deep-cultivation of Planctomycetes and their phenomic and genomic characterization uncovers novel biology.</title>
        <authorList>
            <person name="Wiegand S."/>
            <person name="Jogler M."/>
            <person name="Boedeker C."/>
            <person name="Pinto D."/>
            <person name="Vollmers J."/>
            <person name="Rivas-Marin E."/>
            <person name="Kohn T."/>
            <person name="Peeters S.H."/>
            <person name="Heuer A."/>
            <person name="Rast P."/>
            <person name="Oberbeckmann S."/>
            <person name="Bunk B."/>
            <person name="Jeske O."/>
            <person name="Meyerdierks A."/>
            <person name="Storesund J.E."/>
            <person name="Kallscheuer N."/>
            <person name="Luecker S."/>
            <person name="Lage O.M."/>
            <person name="Pohl T."/>
            <person name="Merkel B.J."/>
            <person name="Hornburger P."/>
            <person name="Mueller R.-W."/>
            <person name="Bruemmer F."/>
            <person name="Labrenz M."/>
            <person name="Spormann A.M."/>
            <person name="Op den Camp H."/>
            <person name="Overmann J."/>
            <person name="Amann R."/>
            <person name="Jetten M.S.M."/>
            <person name="Mascher T."/>
            <person name="Medema M.H."/>
            <person name="Devos D.P."/>
            <person name="Kaster A.-K."/>
            <person name="Ovreas L."/>
            <person name="Rohde M."/>
            <person name="Galperin M.Y."/>
            <person name="Jogler C."/>
        </authorList>
    </citation>
    <scope>NUCLEOTIDE SEQUENCE [LARGE SCALE GENOMIC DNA]</scope>
    <source>
        <strain evidence="13 14">K22_7</strain>
    </source>
</reference>
<protein>
    <recommendedName>
        <fullName evidence="2">Type II secretion system protein H</fullName>
    </recommendedName>
    <alternativeName>
        <fullName evidence="10">General secretion pathway protein H</fullName>
    </alternativeName>
</protein>
<keyword evidence="8" id="KW-0472">Membrane</keyword>
<dbReference type="GO" id="GO:0015628">
    <property type="term" value="P:protein secretion by the type II secretion system"/>
    <property type="evidence" value="ECO:0007669"/>
    <property type="project" value="InterPro"/>
</dbReference>
<keyword evidence="11" id="KW-0732">Signal</keyword>
<evidence type="ECO:0000313" key="13">
    <source>
        <dbReference type="EMBL" id="QDT06764.1"/>
    </source>
</evidence>
<dbReference type="Proteomes" id="UP000318538">
    <property type="component" value="Chromosome"/>
</dbReference>
<gene>
    <name evidence="13" type="ORF">K227x_51800</name>
</gene>
<evidence type="ECO:0000313" key="14">
    <source>
        <dbReference type="Proteomes" id="UP000318538"/>
    </source>
</evidence>
<comment type="subcellular location">
    <subcellularLocation>
        <location evidence="1">Cell inner membrane</location>
        <topology evidence="1">Single-pass membrane protein</topology>
    </subcellularLocation>
</comment>
<evidence type="ECO:0000256" key="8">
    <source>
        <dbReference type="ARBA" id="ARBA00023136"/>
    </source>
</evidence>
<sequence precursor="true">MIELTITVLIVGLIAAVATPQFAASTCVANLQSAAYHVAADVEHIRRSAIVTGRPTSIDFDNSTAQYESVTVFSTQRKGTLVDVELRQLSDSSTQMIADFDGESSLSFDTEGVPRAGSAAMTSGSIDLRCGGFRYVVTIAKGTGAVSVASAAMPLE</sequence>
<dbReference type="GO" id="GO:0005886">
    <property type="term" value="C:plasma membrane"/>
    <property type="evidence" value="ECO:0007669"/>
    <property type="project" value="UniProtKB-SubCell"/>
</dbReference>
<accession>A0A517NI07</accession>
<evidence type="ECO:0000256" key="1">
    <source>
        <dbReference type="ARBA" id="ARBA00004377"/>
    </source>
</evidence>
<keyword evidence="7" id="KW-1133">Transmembrane helix</keyword>
<organism evidence="13 14">
    <name type="scientific">Rubripirellula lacrimiformis</name>
    <dbReference type="NCBI Taxonomy" id="1930273"/>
    <lineage>
        <taxon>Bacteria</taxon>
        <taxon>Pseudomonadati</taxon>
        <taxon>Planctomycetota</taxon>
        <taxon>Planctomycetia</taxon>
        <taxon>Pirellulales</taxon>
        <taxon>Pirellulaceae</taxon>
        <taxon>Rubripirellula</taxon>
    </lineage>
</organism>
<evidence type="ECO:0000256" key="11">
    <source>
        <dbReference type="SAM" id="SignalP"/>
    </source>
</evidence>
<proteinExistence type="inferred from homology"/>
<evidence type="ECO:0000256" key="5">
    <source>
        <dbReference type="ARBA" id="ARBA00022519"/>
    </source>
</evidence>
<dbReference type="SUPFAM" id="SSF54523">
    <property type="entry name" value="Pili subunits"/>
    <property type="match status" value="1"/>
</dbReference>
<evidence type="ECO:0000256" key="4">
    <source>
        <dbReference type="ARBA" id="ARBA00022481"/>
    </source>
</evidence>
<dbReference type="Pfam" id="PF12019">
    <property type="entry name" value="GspH"/>
    <property type="match status" value="1"/>
</dbReference>
<dbReference type="Gene3D" id="3.30.700.10">
    <property type="entry name" value="Glycoprotein, Type 4 Pilin"/>
    <property type="match status" value="1"/>
</dbReference>
<dbReference type="InterPro" id="IPR022346">
    <property type="entry name" value="T2SS_GspH"/>
</dbReference>
<evidence type="ECO:0000256" key="7">
    <source>
        <dbReference type="ARBA" id="ARBA00022989"/>
    </source>
</evidence>